<dbReference type="InterPro" id="IPR036844">
    <property type="entry name" value="Hint_dom_sf"/>
</dbReference>
<keyword evidence="2" id="KW-0240">DNA-directed RNA polymerase</keyword>
<dbReference type="NCBIfam" id="TIGR01445">
    <property type="entry name" value="intein_Nterm"/>
    <property type="match status" value="1"/>
</dbReference>
<dbReference type="Gene3D" id="1.10.150.390">
    <property type="match status" value="1"/>
</dbReference>
<dbReference type="EC" id="2.7.7.6" evidence="1"/>
<dbReference type="GO" id="GO:0005665">
    <property type="term" value="C:RNA polymerase II, core complex"/>
    <property type="evidence" value="ECO:0007669"/>
    <property type="project" value="TreeGrafter"/>
</dbReference>
<dbReference type="InterPro" id="IPR045867">
    <property type="entry name" value="DNA-dir_RpoC_beta_prime"/>
</dbReference>
<evidence type="ECO:0000256" key="8">
    <source>
        <dbReference type="ARBA" id="ARBA00022842"/>
    </source>
</evidence>
<dbReference type="InterPro" id="IPR003586">
    <property type="entry name" value="Hint_dom_C"/>
</dbReference>
<dbReference type="InterPro" id="IPR007081">
    <property type="entry name" value="RNA_pol_Rpb1_5"/>
</dbReference>
<dbReference type="InterPro" id="IPR007075">
    <property type="entry name" value="RNA_pol_Rpb1_6"/>
</dbReference>
<dbReference type="InterPro" id="IPR007073">
    <property type="entry name" value="RNA_pol_Rpb1_7"/>
</dbReference>
<evidence type="ECO:0000256" key="4">
    <source>
        <dbReference type="ARBA" id="ARBA00022695"/>
    </source>
</evidence>
<dbReference type="Pfam" id="PF04992">
    <property type="entry name" value="RNA_pol_Rpb1_6"/>
    <property type="match status" value="1"/>
</dbReference>
<protein>
    <recommendedName>
        <fullName evidence="1">DNA-directed RNA polymerase</fullName>
        <ecNumber evidence="1">2.7.7.6</ecNumber>
    </recommendedName>
</protein>
<dbReference type="PROSITE" id="PS50819">
    <property type="entry name" value="INTEIN_ENDONUCLEASE"/>
    <property type="match status" value="1"/>
</dbReference>
<dbReference type="PANTHER" id="PTHR19376">
    <property type="entry name" value="DNA-DIRECTED RNA POLYMERASE"/>
    <property type="match status" value="1"/>
</dbReference>
<dbReference type="NCBIfam" id="TIGR01443">
    <property type="entry name" value="intein_Cterm"/>
    <property type="match status" value="1"/>
</dbReference>
<dbReference type="Gene3D" id="6.20.50.80">
    <property type="match status" value="1"/>
</dbReference>
<dbReference type="InterPro" id="IPR003587">
    <property type="entry name" value="Hint_dom_N"/>
</dbReference>
<dbReference type="Gene3D" id="3.30.1360.140">
    <property type="match status" value="1"/>
</dbReference>
<dbReference type="SUPFAM" id="SSF51294">
    <property type="entry name" value="Hedgehog/intein (Hint) domain"/>
    <property type="match status" value="2"/>
</dbReference>
<dbReference type="CDD" id="cd00081">
    <property type="entry name" value="Hint"/>
    <property type="match status" value="2"/>
</dbReference>
<evidence type="ECO:0000256" key="7">
    <source>
        <dbReference type="ARBA" id="ARBA00022833"/>
    </source>
</evidence>
<dbReference type="InterPro" id="IPR027434">
    <property type="entry name" value="Homing_endonucl"/>
</dbReference>
<dbReference type="GO" id="GO:0003677">
    <property type="term" value="F:DNA binding"/>
    <property type="evidence" value="ECO:0007669"/>
    <property type="project" value="InterPro"/>
</dbReference>
<dbReference type="Gene3D" id="2.170.16.10">
    <property type="entry name" value="Hedgehog/Intein (Hint) domain"/>
    <property type="match status" value="2"/>
</dbReference>
<keyword evidence="10" id="KW-0804">Transcription</keyword>
<dbReference type="EMBL" id="MN740986">
    <property type="protein sequence ID" value="QHU21200.1"/>
    <property type="molecule type" value="Genomic_DNA"/>
</dbReference>
<evidence type="ECO:0000313" key="12">
    <source>
        <dbReference type="EMBL" id="QHU21200.1"/>
    </source>
</evidence>
<dbReference type="Pfam" id="PF14890">
    <property type="entry name" value="Intein_splicing"/>
    <property type="match status" value="2"/>
</dbReference>
<evidence type="ECO:0000256" key="1">
    <source>
        <dbReference type="ARBA" id="ARBA00012418"/>
    </source>
</evidence>
<evidence type="ECO:0000256" key="3">
    <source>
        <dbReference type="ARBA" id="ARBA00022679"/>
    </source>
</evidence>
<dbReference type="PANTHER" id="PTHR19376:SF37">
    <property type="entry name" value="DNA-DIRECTED RNA POLYMERASE II SUBUNIT RPB1"/>
    <property type="match status" value="1"/>
</dbReference>
<dbReference type="InterPro" id="IPR004042">
    <property type="entry name" value="Intein_endonuc_central"/>
</dbReference>
<dbReference type="Gene3D" id="3.10.28.10">
    <property type="entry name" value="Homing endonucleases"/>
    <property type="match status" value="1"/>
</dbReference>
<evidence type="ECO:0000256" key="5">
    <source>
        <dbReference type="ARBA" id="ARBA00022723"/>
    </source>
</evidence>
<keyword evidence="4" id="KW-0548">Nucleotidyltransferase</keyword>
<dbReference type="SMART" id="SM00305">
    <property type="entry name" value="HintC"/>
    <property type="match status" value="2"/>
</dbReference>
<dbReference type="Pfam" id="PF14528">
    <property type="entry name" value="LAGLIDADG_3"/>
    <property type="match status" value="1"/>
</dbReference>
<keyword evidence="9" id="KW-0651">Protein splicing</keyword>
<reference evidence="12" key="1">
    <citation type="journal article" date="2020" name="Nature">
        <title>Giant virus diversity and host interactions through global metagenomics.</title>
        <authorList>
            <person name="Schulz F."/>
            <person name="Roux S."/>
            <person name="Paez-Espino D."/>
            <person name="Jungbluth S."/>
            <person name="Walsh D.A."/>
            <person name="Denef V.J."/>
            <person name="McMahon K.D."/>
            <person name="Konstantinidis K.T."/>
            <person name="Eloe-Fadrosh E.A."/>
            <person name="Kyrpides N.C."/>
            <person name="Woyke T."/>
        </authorList>
    </citation>
    <scope>NUCLEOTIDE SEQUENCE</scope>
    <source>
        <strain evidence="12">GVMAG-S-3300013094-100</strain>
    </source>
</reference>
<evidence type="ECO:0000256" key="9">
    <source>
        <dbReference type="ARBA" id="ARBA00023000"/>
    </source>
</evidence>
<dbReference type="GO" id="GO:0004519">
    <property type="term" value="F:endonuclease activity"/>
    <property type="evidence" value="ECO:0007669"/>
    <property type="project" value="InterPro"/>
</dbReference>
<evidence type="ECO:0000256" key="6">
    <source>
        <dbReference type="ARBA" id="ARBA00022813"/>
    </source>
</evidence>
<accession>A0A6C0KWZ7</accession>
<dbReference type="InterPro" id="IPR006141">
    <property type="entry name" value="Intein_N"/>
</dbReference>
<organism evidence="12">
    <name type="scientific">viral metagenome</name>
    <dbReference type="NCBI Taxonomy" id="1070528"/>
    <lineage>
        <taxon>unclassified sequences</taxon>
        <taxon>metagenomes</taxon>
        <taxon>organismal metagenomes</taxon>
    </lineage>
</organism>
<dbReference type="InterPro" id="IPR030934">
    <property type="entry name" value="Intein_C"/>
</dbReference>
<sequence>MIGDWIDSHLDNPENKADVKHYEDRQMELLNLKTKVYIPTADEKGNVSWGELTAVTRHDPGNELYEITTLGGRKITVTESKSMIIWDSGKKEFHEKPTSEVKLGDFTPVAAEILDPPIIVNEVDMSIYFPKNQYIHGTEFLKADKLMKEVMEEQNAKSKNNYAQIPRGWWDKTNGRAFTLPYPDKAKLQRAVSGRCDLQNIKEGVIYPYHASRQTSWLPDKFKLDYDNGIFIGLFLADGNAAIVEGHVTITKKDENVKQFIKNWFDKFNIKHVERTDKKISKNGKVEGTTTIVSGYTTLFAVFLHKIVGHMAQNKYVPDFAYNANNEFVNGLITGYFSGDGYVRQDGSIYVSSCSRKLIEGISFLCNRLGIFGKLSTTKKQSNNLETENILPMHHLAIRAQWAKKFAEQINLLVHEKNERLTTLKNNKHQIFQDYNNVVLDEIIEITKIGIEQHPKVYDVTVPSTLTFIVRNGVDSYDTSETGYIQRRLVKAMEDNKIYYDQTVRNATGAIVQYLYGEDGMDGTKIENQYIPYISMNLIEMDVAYNIRPEDPLDLHMTSEAIEEMRKDPSWMDKSKEYFNNIIEDRIYLITKIFKGEDNNKIQYPIPFERIIGNAIKRLNIVTKKSEVKSVDINGIVPTDLTPGHIYNTIDTLINKMKITQKDQGIRFLQILLRCYLSPKTLIFEHHMPLTLFNYVISEIEKAFIQSIAHAGEMVGIIAAQSIGELSTQQSVTGDTLVKIMHKNSKSDDILYSGEIGKFIDKLLQDNPKRVKICSGSRSESQYESVVLDLLPSIENYSIVSLTHDEKLKWSRISQISRHPVNGNLIKITTRSGRQVTATLAHSFLMRSCYGIYPIKGSLLKIGDRIPVAKFTPDTHNFPYSQELAEYKFSLPEPEDIIPNVHEIISTMRSSLVKEEEVYTRQNLVEIIHCAKNKTDNKILIKLLQQGIDSDVIYDEIISIETIEEDKSAQSKQYVYDFTVPGNESFMVNNGIMVHNTLDSFHSSGTAAAVKATSGVPRLKELLSVSKNIKTPTLVIYMKPDISVVVNPLENDDGKVVDSRVQDSKERSMKIMKQIEITCLSDILDNTEIYWDPPGNNGLHTGLTEDNAILDIYRAFSNIECQKNRSQSPWVLRMKLNKIKMYRIGITMLDIYTKINTMYNQSIDCIFSDDNAEELIFRIRLTKEVLKDIDPDDAIAALKAMEYNLTHNVLLKGLKGIKKVSMREKVRKQYNEENDVFEKVSEWILDTDGTNLIEILANTNIDAERTRSNDIYEILQVLGIEAARNALYQEFMEVTGEGAINYRHMSLLLDTMTNRGTLMSVDRHGINRGDVGPLAKCSFEETTDMLINASIFSELDNINGVSANIMLGQLPPCGTGDHEVLIDEKMYMDLLKENGTKKIKGITQTHPAVHTDIPTIYDEKPSCTIDNIALKFNMPSKKTKKKLPAPNVTFV</sequence>
<evidence type="ECO:0000256" key="10">
    <source>
        <dbReference type="ARBA" id="ARBA00023163"/>
    </source>
</evidence>
<name>A0A6C0KWZ7_9ZZZZ</name>
<keyword evidence="6" id="KW-0068">Autocatalytic cleavage</keyword>
<evidence type="ECO:0000259" key="11">
    <source>
        <dbReference type="PROSITE" id="PS50819"/>
    </source>
</evidence>
<dbReference type="PRINTS" id="PR00379">
    <property type="entry name" value="INTEIN"/>
</dbReference>
<dbReference type="SUPFAM" id="SSF64484">
    <property type="entry name" value="beta and beta-prime subunits of DNA dependent RNA-polymerase"/>
    <property type="match status" value="2"/>
</dbReference>
<evidence type="ECO:0000256" key="2">
    <source>
        <dbReference type="ARBA" id="ARBA00022478"/>
    </source>
</evidence>
<dbReference type="InterPro" id="IPR006142">
    <property type="entry name" value="INTEIN"/>
</dbReference>
<dbReference type="InterPro" id="IPR004860">
    <property type="entry name" value="LAGLIDADG_dom"/>
</dbReference>
<dbReference type="GO" id="GO:0003899">
    <property type="term" value="F:DNA-directed RNA polymerase activity"/>
    <property type="evidence" value="ECO:0007669"/>
    <property type="project" value="UniProtKB-EC"/>
</dbReference>
<dbReference type="InterPro" id="IPR038593">
    <property type="entry name" value="RNA_pol_Rpb1_7_sf"/>
</dbReference>
<dbReference type="Pfam" id="PF04998">
    <property type="entry name" value="RNA_pol_Rpb1_5"/>
    <property type="match status" value="2"/>
</dbReference>
<dbReference type="GO" id="GO:0016539">
    <property type="term" value="P:intein-mediated protein splicing"/>
    <property type="evidence" value="ECO:0007669"/>
    <property type="project" value="InterPro"/>
</dbReference>
<dbReference type="GO" id="GO:0046872">
    <property type="term" value="F:metal ion binding"/>
    <property type="evidence" value="ECO:0007669"/>
    <property type="project" value="UniProtKB-KW"/>
</dbReference>
<keyword evidence="8" id="KW-0460">Magnesium</keyword>
<keyword evidence="7" id="KW-0862">Zinc</keyword>
<feature type="domain" description="DOD-type homing endonuclease" evidence="11">
    <location>
        <begin position="231"/>
        <end position="371"/>
    </location>
</feature>
<dbReference type="SMART" id="SM00306">
    <property type="entry name" value="HintN"/>
    <property type="match status" value="2"/>
</dbReference>
<keyword evidence="5" id="KW-0479">Metal-binding</keyword>
<dbReference type="SUPFAM" id="SSF55608">
    <property type="entry name" value="Homing endonucleases"/>
    <property type="match status" value="1"/>
</dbReference>
<dbReference type="FunFam" id="1.10.150.390:FF:000001">
    <property type="entry name" value="DNA-directed RNA polymerase subunit"/>
    <property type="match status" value="1"/>
</dbReference>
<dbReference type="Pfam" id="PF04990">
    <property type="entry name" value="RNA_pol_Rpb1_7"/>
    <property type="match status" value="1"/>
</dbReference>
<dbReference type="GO" id="GO:0006351">
    <property type="term" value="P:DNA-templated transcription"/>
    <property type="evidence" value="ECO:0007669"/>
    <property type="project" value="InterPro"/>
</dbReference>
<proteinExistence type="predicted"/>
<keyword evidence="3" id="KW-0808">Transferase</keyword>
<dbReference type="PROSITE" id="PS50818">
    <property type="entry name" value="INTEIN_C_TER"/>
    <property type="match status" value="1"/>
</dbReference>